<gene>
    <name evidence="3" type="ORF">RDB_LOCUS66236</name>
</gene>
<dbReference type="EMBL" id="CAJNJQ010001326">
    <property type="protein sequence ID" value="CAE7133128.1"/>
    <property type="molecule type" value="Genomic_DNA"/>
</dbReference>
<evidence type="ECO:0008006" key="5">
    <source>
        <dbReference type="Google" id="ProtNLM"/>
    </source>
</evidence>
<evidence type="ECO:0000256" key="2">
    <source>
        <dbReference type="SAM" id="SignalP"/>
    </source>
</evidence>
<keyword evidence="2" id="KW-0732">Signal</keyword>
<dbReference type="AlphaFoldDB" id="A0A8H3E0N0"/>
<keyword evidence="1" id="KW-1133">Transmembrane helix</keyword>
<name>A0A8H3E0N0_9AGAM</name>
<sequence>MLAFSRITSILFFVLSLSFLTCALPTSAPQTNALAARGTGADLLKICVNLEADVKAKVDAIVIANVKVLADVEPVLLDIVALVDVAAKDVLALGANINVDVDVKAQVAVHIAAVIRLVVNLCLALVVKLGVTALLALLVKIDVCLQLLLVNLSVVVEGIIVLVAKLVVDLTVKVFVNLNLNLCLSVLGLINISL</sequence>
<evidence type="ECO:0000256" key="1">
    <source>
        <dbReference type="SAM" id="Phobius"/>
    </source>
</evidence>
<proteinExistence type="predicted"/>
<keyword evidence="1" id="KW-0812">Transmembrane</keyword>
<feature type="chain" id="PRO_5034576330" description="Transmembrane protein" evidence="2">
    <location>
        <begin position="24"/>
        <end position="194"/>
    </location>
</feature>
<organism evidence="3 4">
    <name type="scientific">Rhizoctonia solani</name>
    <dbReference type="NCBI Taxonomy" id="456999"/>
    <lineage>
        <taxon>Eukaryota</taxon>
        <taxon>Fungi</taxon>
        <taxon>Dikarya</taxon>
        <taxon>Basidiomycota</taxon>
        <taxon>Agaricomycotina</taxon>
        <taxon>Agaricomycetes</taxon>
        <taxon>Cantharellales</taxon>
        <taxon>Ceratobasidiaceae</taxon>
        <taxon>Rhizoctonia</taxon>
    </lineage>
</organism>
<dbReference type="Proteomes" id="UP000663827">
    <property type="component" value="Unassembled WGS sequence"/>
</dbReference>
<feature type="transmembrane region" description="Helical" evidence="1">
    <location>
        <begin position="145"/>
        <end position="168"/>
    </location>
</feature>
<comment type="caution">
    <text evidence="3">The sequence shown here is derived from an EMBL/GenBank/DDBJ whole genome shotgun (WGS) entry which is preliminary data.</text>
</comment>
<protein>
    <recommendedName>
        <fullName evidence="5">Transmembrane protein</fullName>
    </recommendedName>
</protein>
<evidence type="ECO:0000313" key="4">
    <source>
        <dbReference type="Proteomes" id="UP000663827"/>
    </source>
</evidence>
<feature type="signal peptide" evidence="2">
    <location>
        <begin position="1"/>
        <end position="23"/>
    </location>
</feature>
<evidence type="ECO:0000313" key="3">
    <source>
        <dbReference type="EMBL" id="CAE7133128.1"/>
    </source>
</evidence>
<reference evidence="3" key="1">
    <citation type="submission" date="2021-01" db="EMBL/GenBank/DDBJ databases">
        <authorList>
            <person name="Kaushik A."/>
        </authorList>
    </citation>
    <scope>NUCLEOTIDE SEQUENCE</scope>
    <source>
        <strain evidence="3">AG5</strain>
    </source>
</reference>
<feature type="transmembrane region" description="Helical" evidence="1">
    <location>
        <begin position="117"/>
        <end position="138"/>
    </location>
</feature>
<accession>A0A8H3E0N0</accession>
<keyword evidence="1" id="KW-0472">Membrane</keyword>